<evidence type="ECO:0000313" key="6">
    <source>
        <dbReference type="EMBL" id="KAK9072982.1"/>
    </source>
</evidence>
<feature type="domain" description="DUF4218" evidence="3">
    <location>
        <begin position="691"/>
        <end position="794"/>
    </location>
</feature>
<evidence type="ECO:0000256" key="1">
    <source>
        <dbReference type="SAM" id="MobiDB-lite"/>
    </source>
</evidence>
<dbReference type="EMBL" id="JBCNJP010000009">
    <property type="protein sequence ID" value="KAK9072982.1"/>
    <property type="molecule type" value="Genomic_DNA"/>
</dbReference>
<feature type="domain" description="Transposase-associated" evidence="4">
    <location>
        <begin position="6"/>
        <end position="80"/>
    </location>
</feature>
<sequence>MDRSVWMYMSERSSSLYTKGIQTFLEVAETNRVNVGSQTIWCPCTVCNNFRRFKDIKEIEFHLLKNGFMSRYTCWSRHGESLADRDRGTSSMNVDNDDNGNQNDVPHNLNDDGASINELVHDLEMNTGGDDNQEKLQQMFDDAEKPLYTACANFSKLSAVLRLFNLKAKHGWSDKSFTDLLVILHDMLPEGNELPISLYQAKKLMCPMGLEVRRIHACPNDCMLYTKEFKDDHKCVTCGASRYKRKNETDEVDNDVTKNGPPAKLLWYFPIIPRLKRLFSNEDEAKLLRWHSEERKNDGKLKHVADSPQWRNIDNQYPEFGIENRNIRFGLSSDGINPFGNMSSRHSTWPVLLCIYNLPPWLCMKRKYIMMSLLIQGPKQPGNDIDVYLSPLIDDLKTLWSPGVDVYDAYKKENFKLRAMVFCTISDFPAYGNLSGYCTKGELACPVCKDDTSSIRLSNCKKTVYMGHRKFLPTDHIYRKKKKEFNGDIEEGTPRKQLDTFLQVQNINTVFGKRRPVLGKRSRVEKGVIWKKRSIFWDLPYWRHLQVRHCLDVMHIEKNVCDSLLGLLLNIPGKTKDGINVRRDMEEMGIRKELAPVEKEKGIYLPPACYTMSKEERTKFCKCLHDVKVPSSYSANIKRLVSLKDCKLLGMKSHDCHVLMTHMIPIAIRGLLPENIRHTITKLCLFFNKIHTKVIDPELLDTWQSEIIVTLCELEMYFPPSFFDVMVHLVSHIVKEIKACGPVFLRYMYPFERHMGFLKGYVRNRNRPEGSIVEGYASEEVIEFCTSYLEGAKSIGVPRSRHSGKLEGVGGVGMKTITPSRESLQLAHSYVLKHMACLDPYITEHMDMLRSTYHGKSERWLEIKHNEEFNKWMKTKVTTTYGQSDVDSTVEKLGLGPDFRVKSYQGTDHDKRLRIAKDSYYGVIQEIWELNYTSFTIPVFKCKWVDNRRGVKVDKYGFTLVDLSTDGYISEPFILANQVTQVFFVKDPSTPKHHIVLQGKRRIIGVDNVVDEEEYNQFDDLPQFSVDMSSKRGRGKRGVTTCSDFKEEWCSIEFDEDMQPMGENREHYTTWIGVACKSQMDYHIETKKFTPKQWDDLWKEVKEKFKIPNDNPKEQFIKSAKRTCTNFRSHLYRKYYKEGKEPFADYPYLVEENWADFIATRSNDAFLVKSEKAKASALENKDPHKCGRPGYKGLKPKLDTVWSQCVSSAPHLKEIHNFRSKMYIAARSTKNKQTKLHEVEPNFVDKAKGLALHEKEMKENGSYFQGRGDPITSFLGAEHGGRTRGISNIIGSTRAHNGPFKVNRQQNLNDLPTTQVCNDASVHASPGDRGSNGESGRSYYDYIKVISRCNLLFPWQTSMTSKPVVAIGQVYPSSHTILHGKKMSEGCVKVQVDTVIEPYDRMPAPDVTCTDEVKFIGDTINQFIQWPRDAIELENIGAPCRSMSGSTRAMSHTSSQQLPLHDFGTTSCYRPELVEDDPYEHIRSIHRHTKTHELDMDRSFADLLEDVESMPLNTSHPPNPKILNALEKIKKRPLIIQQMGEKLSTFFCVGHNDYKIYKPTSPPGMYPEIITDHVHYHTVLECKQQVDDWECGYITLQHMIEFVNRYQHSLPDDIWNDNSYVSDMEIDKWILSVITAFFIDLE</sequence>
<name>A0AAP0DHT7_9ASTR</name>
<keyword evidence="7" id="KW-1185">Reference proteome</keyword>
<dbReference type="Pfam" id="PF02992">
    <property type="entry name" value="Transposase_21"/>
    <property type="match status" value="1"/>
</dbReference>
<protein>
    <recommendedName>
        <fullName evidence="8">Transposase</fullName>
    </recommendedName>
</protein>
<evidence type="ECO:0008006" key="8">
    <source>
        <dbReference type="Google" id="ProtNLM"/>
    </source>
</evidence>
<evidence type="ECO:0000259" key="2">
    <source>
        <dbReference type="Pfam" id="PF13952"/>
    </source>
</evidence>
<dbReference type="InterPro" id="IPR029480">
    <property type="entry name" value="Transpos_assoc"/>
</dbReference>
<comment type="caution">
    <text evidence="6">The sequence shown here is derived from an EMBL/GenBank/DDBJ whole genome shotgun (WGS) entry which is preliminary data.</text>
</comment>
<dbReference type="Pfam" id="PF13960">
    <property type="entry name" value="DUF4218"/>
    <property type="match status" value="1"/>
</dbReference>
<dbReference type="InterPro" id="IPR004242">
    <property type="entry name" value="Transposase_21"/>
</dbReference>
<proteinExistence type="predicted"/>
<dbReference type="InterPro" id="IPR058352">
    <property type="entry name" value="DUF8039"/>
</dbReference>
<dbReference type="InterPro" id="IPR025452">
    <property type="entry name" value="DUF4218"/>
</dbReference>
<evidence type="ECO:0000313" key="7">
    <source>
        <dbReference type="Proteomes" id="UP001408789"/>
    </source>
</evidence>
<dbReference type="Proteomes" id="UP001408789">
    <property type="component" value="Unassembled WGS sequence"/>
</dbReference>
<evidence type="ECO:0000259" key="4">
    <source>
        <dbReference type="Pfam" id="PF13963"/>
    </source>
</evidence>
<feature type="domain" description="DUF4216" evidence="2">
    <location>
        <begin position="928"/>
        <end position="993"/>
    </location>
</feature>
<dbReference type="InterPro" id="IPR025312">
    <property type="entry name" value="DUF4216"/>
</dbReference>
<feature type="domain" description="DUF8039" evidence="5">
    <location>
        <begin position="1341"/>
        <end position="1433"/>
    </location>
</feature>
<dbReference type="PANTHER" id="PTHR10775">
    <property type="entry name" value="OS08G0208400 PROTEIN"/>
    <property type="match status" value="1"/>
</dbReference>
<accession>A0AAP0DHT7</accession>
<evidence type="ECO:0000259" key="5">
    <source>
        <dbReference type="Pfam" id="PF26133"/>
    </source>
</evidence>
<dbReference type="Pfam" id="PF13952">
    <property type="entry name" value="DUF4216"/>
    <property type="match status" value="1"/>
</dbReference>
<reference evidence="6 7" key="1">
    <citation type="submission" date="2024-04" db="EMBL/GenBank/DDBJ databases">
        <title>The reference genome of an endangered Asteraceae, Deinandra increscens subsp. villosa, native to the Central Coast of California.</title>
        <authorList>
            <person name="Guilliams M."/>
            <person name="Hasenstab-Lehman K."/>
            <person name="Meyer R."/>
            <person name="Mcevoy S."/>
        </authorList>
    </citation>
    <scope>NUCLEOTIDE SEQUENCE [LARGE SCALE GENOMIC DNA]</scope>
    <source>
        <tissue evidence="6">Leaf</tissue>
    </source>
</reference>
<gene>
    <name evidence="6" type="ORF">SSX86_007304</name>
</gene>
<dbReference type="Pfam" id="PF26133">
    <property type="entry name" value="DUF8039"/>
    <property type="match status" value="1"/>
</dbReference>
<evidence type="ECO:0000259" key="3">
    <source>
        <dbReference type="Pfam" id="PF13960"/>
    </source>
</evidence>
<dbReference type="Pfam" id="PF13963">
    <property type="entry name" value="Transpos_assoc"/>
    <property type="match status" value="1"/>
</dbReference>
<feature type="region of interest" description="Disordered" evidence="1">
    <location>
        <begin position="82"/>
        <end position="106"/>
    </location>
</feature>
<organism evidence="6 7">
    <name type="scientific">Deinandra increscens subsp. villosa</name>
    <dbReference type="NCBI Taxonomy" id="3103831"/>
    <lineage>
        <taxon>Eukaryota</taxon>
        <taxon>Viridiplantae</taxon>
        <taxon>Streptophyta</taxon>
        <taxon>Embryophyta</taxon>
        <taxon>Tracheophyta</taxon>
        <taxon>Spermatophyta</taxon>
        <taxon>Magnoliopsida</taxon>
        <taxon>eudicotyledons</taxon>
        <taxon>Gunneridae</taxon>
        <taxon>Pentapetalae</taxon>
        <taxon>asterids</taxon>
        <taxon>campanulids</taxon>
        <taxon>Asterales</taxon>
        <taxon>Asteraceae</taxon>
        <taxon>Asteroideae</taxon>
        <taxon>Heliantheae alliance</taxon>
        <taxon>Madieae</taxon>
        <taxon>Madiinae</taxon>
        <taxon>Deinandra</taxon>
    </lineage>
</organism>
<dbReference type="PANTHER" id="PTHR10775:SF180">
    <property type="entry name" value="TRANSPOSON, EN_SPM-LIKE, TRANSPOSASE-ASSOCIATED DOMAIN PROTEIN-RELATED"/>
    <property type="match status" value="1"/>
</dbReference>